<dbReference type="InterPro" id="IPR027939">
    <property type="entry name" value="NMT1/THI5"/>
</dbReference>
<organism evidence="3 4">
    <name type="scientific">Paenibacillus stellifer</name>
    <dbReference type="NCBI Taxonomy" id="169760"/>
    <lineage>
        <taxon>Bacteria</taxon>
        <taxon>Bacillati</taxon>
        <taxon>Bacillota</taxon>
        <taxon>Bacilli</taxon>
        <taxon>Bacillales</taxon>
        <taxon>Paenibacillaceae</taxon>
        <taxon>Paenibacillus</taxon>
    </lineage>
</organism>
<evidence type="ECO:0000259" key="2">
    <source>
        <dbReference type="Pfam" id="PF09084"/>
    </source>
</evidence>
<dbReference type="EMBL" id="CP009286">
    <property type="protein sequence ID" value="AIQ62129.1"/>
    <property type="molecule type" value="Genomic_DNA"/>
</dbReference>
<protein>
    <submittedName>
        <fullName evidence="3">ABC transporter substrate-binding protein</fullName>
    </submittedName>
</protein>
<dbReference type="Proteomes" id="UP000029507">
    <property type="component" value="Chromosome"/>
</dbReference>
<feature type="signal peptide" evidence="1">
    <location>
        <begin position="1"/>
        <end position="24"/>
    </location>
</feature>
<dbReference type="PROSITE" id="PS51257">
    <property type="entry name" value="PROKAR_LIPOPROTEIN"/>
    <property type="match status" value="1"/>
</dbReference>
<evidence type="ECO:0000313" key="3">
    <source>
        <dbReference type="EMBL" id="AIQ62129.1"/>
    </source>
</evidence>
<dbReference type="STRING" id="169760.PSTEL_02315"/>
<dbReference type="RefSeq" id="WP_038699978.1">
    <property type="nucleotide sequence ID" value="NZ_CP009286.1"/>
</dbReference>
<proteinExistence type="predicted"/>
<dbReference type="PANTHER" id="PTHR31528:SF3">
    <property type="entry name" value="THIAMINE BIOSYNTHESIS PROTEIN HI_0357-RELATED"/>
    <property type="match status" value="1"/>
</dbReference>
<reference evidence="3 4" key="1">
    <citation type="submission" date="2014-08" db="EMBL/GenBank/DDBJ databases">
        <title>Comparative genomics of the Paenibacillus odorifer group.</title>
        <authorList>
            <person name="den Bakker H.C."/>
            <person name="Tsai Y.-C."/>
            <person name="Martin N."/>
            <person name="Korlach J."/>
            <person name="Wiedmann M."/>
        </authorList>
    </citation>
    <scope>NUCLEOTIDE SEQUENCE [LARGE SCALE GENOMIC DNA]</scope>
    <source>
        <strain evidence="3 4">DSM 14472</strain>
    </source>
</reference>
<gene>
    <name evidence="3" type="ORF">PSTEL_02315</name>
</gene>
<feature type="domain" description="SsuA/THI5-like" evidence="2">
    <location>
        <begin position="68"/>
        <end position="281"/>
    </location>
</feature>
<dbReference type="GO" id="GO:0009228">
    <property type="term" value="P:thiamine biosynthetic process"/>
    <property type="evidence" value="ECO:0007669"/>
    <property type="project" value="InterPro"/>
</dbReference>
<dbReference type="KEGG" id="pste:PSTEL_02315"/>
<dbReference type="InterPro" id="IPR015168">
    <property type="entry name" value="SsuA/THI5"/>
</dbReference>
<keyword evidence="1" id="KW-0732">Signal</keyword>
<keyword evidence="4" id="KW-1185">Reference proteome</keyword>
<sequence length="355" mass="38218">MGINKWLRPALAGLLVLAVSGCGAGNNAGGTDKAGEGQTSPSASSAASAAASPAVSAKVKVALDWTPNTNHTGLYVAKELGYYQEEGLDVEIVQPGEAGSDTMVASGEAAFGVGAQDSLTLARIQGVPLVSIAAIIQHNTSGFAAPKDRNIKSPKDFEGKTYGGWGSPVEEAAMKAIMDPEGGDVKKVKQVTIGEADYFTAVKRDIDFAWIFYGWTGIQAELRNEPLDMLYLKDYAPQLDYYTPVLTTSEKEIADHPEVVKAFLKATSKGYQYAIDHPKEAADILIKAVPDLDADLVQASQKWLSPKYKDDASRWGEQKAEVWKNYADWMYGLKLLDQPLESSKAFTNDFLPDGQ</sequence>
<accession>A0A089N0B5</accession>
<dbReference type="Pfam" id="PF09084">
    <property type="entry name" value="NMT1"/>
    <property type="match status" value="1"/>
</dbReference>
<dbReference type="PANTHER" id="PTHR31528">
    <property type="entry name" value="4-AMINO-5-HYDROXYMETHYL-2-METHYLPYRIMIDINE PHOSPHATE SYNTHASE THI11-RELATED"/>
    <property type="match status" value="1"/>
</dbReference>
<name>A0A089N0B5_9BACL</name>
<dbReference type="Gene3D" id="3.40.190.10">
    <property type="entry name" value="Periplasmic binding protein-like II"/>
    <property type="match status" value="2"/>
</dbReference>
<dbReference type="OrthoDB" id="9815602at2"/>
<evidence type="ECO:0000313" key="4">
    <source>
        <dbReference type="Proteomes" id="UP000029507"/>
    </source>
</evidence>
<evidence type="ECO:0000256" key="1">
    <source>
        <dbReference type="SAM" id="SignalP"/>
    </source>
</evidence>
<dbReference type="HOGENOM" id="CLU_028871_6_0_9"/>
<dbReference type="AlphaFoldDB" id="A0A089N0B5"/>
<feature type="chain" id="PRO_5039473163" evidence="1">
    <location>
        <begin position="25"/>
        <end position="355"/>
    </location>
</feature>
<dbReference type="SUPFAM" id="SSF53850">
    <property type="entry name" value="Periplasmic binding protein-like II"/>
    <property type="match status" value="1"/>
</dbReference>